<evidence type="ECO:0000313" key="9">
    <source>
        <dbReference type="Proteomes" id="UP000229056"/>
    </source>
</evidence>
<evidence type="ECO:0000256" key="5">
    <source>
        <dbReference type="RuleBase" id="RU003888"/>
    </source>
</evidence>
<keyword evidence="4" id="KW-0694">RNA-binding</keyword>
<evidence type="ECO:0000313" key="8">
    <source>
        <dbReference type="EMBL" id="PIS05742.1"/>
    </source>
</evidence>
<feature type="region of interest" description="Disordered" evidence="6">
    <location>
        <begin position="1"/>
        <end position="42"/>
    </location>
</feature>
<accession>A0A2H0W305</accession>
<evidence type="ECO:0000256" key="3">
    <source>
        <dbReference type="ARBA" id="ARBA00023274"/>
    </source>
</evidence>
<dbReference type="Proteomes" id="UP000229056">
    <property type="component" value="Unassembled WGS sequence"/>
</dbReference>
<evidence type="ECO:0000259" key="7">
    <source>
        <dbReference type="Pfam" id="PF00828"/>
    </source>
</evidence>
<organism evidence="8 9">
    <name type="scientific">Candidatus Buchananbacteria bacterium CG10_big_fil_rev_8_21_14_0_10_33_19</name>
    <dbReference type="NCBI Taxonomy" id="1974525"/>
    <lineage>
        <taxon>Bacteria</taxon>
        <taxon>Candidatus Buchananiibacteriota</taxon>
    </lineage>
</organism>
<dbReference type="PANTHER" id="PTHR12934:SF11">
    <property type="entry name" value="LARGE RIBOSOMAL SUBUNIT PROTEIN UL15M"/>
    <property type="match status" value="1"/>
</dbReference>
<evidence type="ECO:0000256" key="1">
    <source>
        <dbReference type="ARBA" id="ARBA00007320"/>
    </source>
</evidence>
<keyword evidence="2 4" id="KW-0689">Ribosomal protein</keyword>
<dbReference type="Pfam" id="PF00828">
    <property type="entry name" value="Ribosomal_L27A"/>
    <property type="match status" value="1"/>
</dbReference>
<dbReference type="EMBL" id="PEZY01000012">
    <property type="protein sequence ID" value="PIS05742.1"/>
    <property type="molecule type" value="Genomic_DNA"/>
</dbReference>
<dbReference type="InterPro" id="IPR005749">
    <property type="entry name" value="Ribosomal_uL15_bac-type"/>
</dbReference>
<dbReference type="GO" id="GO:0022625">
    <property type="term" value="C:cytosolic large ribosomal subunit"/>
    <property type="evidence" value="ECO:0007669"/>
    <property type="project" value="TreeGrafter"/>
</dbReference>
<keyword evidence="3 4" id="KW-0687">Ribonucleoprotein</keyword>
<feature type="domain" description="Large ribosomal subunit protein uL15/eL18" evidence="7">
    <location>
        <begin position="74"/>
        <end position="143"/>
    </location>
</feature>
<evidence type="ECO:0000256" key="2">
    <source>
        <dbReference type="ARBA" id="ARBA00022980"/>
    </source>
</evidence>
<dbReference type="InterPro" id="IPR036227">
    <property type="entry name" value="Ribosomal_uL15/eL18_sf"/>
</dbReference>
<comment type="caution">
    <text evidence="8">The sequence shown here is derived from an EMBL/GenBank/DDBJ whole genome shotgun (WGS) entry which is preliminary data.</text>
</comment>
<reference evidence="9" key="1">
    <citation type="submission" date="2017-09" db="EMBL/GenBank/DDBJ databases">
        <title>Depth-based differentiation of microbial function through sediment-hosted aquifers and enrichment of novel symbionts in the deep terrestrial subsurface.</title>
        <authorList>
            <person name="Probst A.J."/>
            <person name="Ladd B."/>
            <person name="Jarett J.K."/>
            <person name="Geller-Mcgrath D.E."/>
            <person name="Sieber C.M.K."/>
            <person name="Emerson J.B."/>
            <person name="Anantharaman K."/>
            <person name="Thomas B.C."/>
            <person name="Malmstrom R."/>
            <person name="Stieglmeier M."/>
            <person name="Klingl A."/>
            <person name="Woyke T."/>
            <person name="Ryan C.M."/>
            <person name="Banfield J.F."/>
        </authorList>
    </citation>
    <scope>NUCLEOTIDE SEQUENCE [LARGE SCALE GENOMIC DNA]</scope>
</reference>
<dbReference type="GO" id="GO:0019843">
    <property type="term" value="F:rRNA binding"/>
    <property type="evidence" value="ECO:0007669"/>
    <property type="project" value="UniProtKB-UniRule"/>
</dbReference>
<dbReference type="HAMAP" id="MF_01341">
    <property type="entry name" value="Ribosomal_uL15"/>
    <property type="match status" value="1"/>
</dbReference>
<dbReference type="PROSITE" id="PS00475">
    <property type="entry name" value="RIBOSOMAL_L15"/>
    <property type="match status" value="1"/>
</dbReference>
<comment type="function">
    <text evidence="4">Binds to the 23S rRNA.</text>
</comment>
<dbReference type="InterPro" id="IPR030878">
    <property type="entry name" value="Ribosomal_uL15"/>
</dbReference>
<name>A0A2H0W305_9BACT</name>
<dbReference type="PANTHER" id="PTHR12934">
    <property type="entry name" value="50S RIBOSOMAL PROTEIN L15"/>
    <property type="match status" value="1"/>
</dbReference>
<evidence type="ECO:0000256" key="4">
    <source>
        <dbReference type="HAMAP-Rule" id="MF_01341"/>
    </source>
</evidence>
<keyword evidence="4" id="KW-0699">rRNA-binding</keyword>
<comment type="subunit">
    <text evidence="4">Part of the 50S ribosomal subunit.</text>
</comment>
<gene>
    <name evidence="4" type="primary">rplO</name>
    <name evidence="8" type="ORF">COT80_03140</name>
</gene>
<comment type="similarity">
    <text evidence="1 4 5">Belongs to the universal ribosomal protein uL15 family.</text>
</comment>
<proteinExistence type="inferred from homology"/>
<dbReference type="GO" id="GO:0006412">
    <property type="term" value="P:translation"/>
    <property type="evidence" value="ECO:0007669"/>
    <property type="project" value="UniProtKB-UniRule"/>
</dbReference>
<evidence type="ECO:0000256" key="6">
    <source>
        <dbReference type="SAM" id="MobiDB-lite"/>
    </source>
</evidence>
<dbReference type="SUPFAM" id="SSF52080">
    <property type="entry name" value="Ribosomal proteins L15p and L18e"/>
    <property type="match status" value="1"/>
</dbReference>
<dbReference type="NCBIfam" id="TIGR01071">
    <property type="entry name" value="rplO_bact"/>
    <property type="match status" value="1"/>
</dbReference>
<dbReference type="AlphaFoldDB" id="A0A2H0W305"/>
<dbReference type="InterPro" id="IPR021131">
    <property type="entry name" value="Ribosomal_uL15/eL18"/>
</dbReference>
<dbReference type="Gene3D" id="3.100.10.10">
    <property type="match status" value="1"/>
</dbReference>
<sequence length="147" mass="15654">MNLTLSNLKPAKGSTKRRKRVGRGGKRGTYSGKGLKGQKARSGVSGLKALGFKQTLQRTPKLRGFKSLKAKMAIVNLSDLDKLFKDGDKIAPKDLIKAGLIESAKSGVKVLGFGQLSKKLEVTVNAFSNSAKEAIEKAGGKAEIIVK</sequence>
<dbReference type="GO" id="GO:0003735">
    <property type="term" value="F:structural constituent of ribosome"/>
    <property type="evidence" value="ECO:0007669"/>
    <property type="project" value="InterPro"/>
</dbReference>
<protein>
    <recommendedName>
        <fullName evidence="4">Large ribosomal subunit protein uL15</fullName>
    </recommendedName>
</protein>
<dbReference type="InterPro" id="IPR001196">
    <property type="entry name" value="Ribosomal_uL15_CS"/>
</dbReference>
<feature type="compositionally biased region" description="Basic residues" evidence="6">
    <location>
        <begin position="14"/>
        <end position="26"/>
    </location>
</feature>